<evidence type="ECO:0000313" key="1">
    <source>
        <dbReference type="EMBL" id="GCB74910.1"/>
    </source>
</evidence>
<evidence type="ECO:0000313" key="2">
    <source>
        <dbReference type="Proteomes" id="UP000288216"/>
    </source>
</evidence>
<dbReference type="AlphaFoldDB" id="A0A401PP31"/>
<comment type="caution">
    <text evidence="1">The sequence shown here is derived from an EMBL/GenBank/DDBJ whole genome shotgun (WGS) entry which is preliminary data.</text>
</comment>
<feature type="non-terminal residue" evidence="1">
    <location>
        <position position="1"/>
    </location>
</feature>
<organism evidence="1 2">
    <name type="scientific">Scyliorhinus torazame</name>
    <name type="common">Cloudy catshark</name>
    <name type="synonym">Catulus torazame</name>
    <dbReference type="NCBI Taxonomy" id="75743"/>
    <lineage>
        <taxon>Eukaryota</taxon>
        <taxon>Metazoa</taxon>
        <taxon>Chordata</taxon>
        <taxon>Craniata</taxon>
        <taxon>Vertebrata</taxon>
        <taxon>Chondrichthyes</taxon>
        <taxon>Elasmobranchii</taxon>
        <taxon>Galeomorphii</taxon>
        <taxon>Galeoidea</taxon>
        <taxon>Carcharhiniformes</taxon>
        <taxon>Scyliorhinidae</taxon>
        <taxon>Scyliorhinus</taxon>
    </lineage>
</organism>
<name>A0A401PP31_SCYTO</name>
<dbReference type="EMBL" id="BFAA01014892">
    <property type="protein sequence ID" value="GCB74910.1"/>
    <property type="molecule type" value="Genomic_DNA"/>
</dbReference>
<sequence length="38" mass="4281">QHERGSHCHGLVVRKLSAQRQCCSQSVCAPVRSDHSHR</sequence>
<reference evidence="1 2" key="1">
    <citation type="journal article" date="2018" name="Nat. Ecol. Evol.">
        <title>Shark genomes provide insights into elasmobranch evolution and the origin of vertebrates.</title>
        <authorList>
            <person name="Hara Y"/>
            <person name="Yamaguchi K"/>
            <person name="Onimaru K"/>
            <person name="Kadota M"/>
            <person name="Koyanagi M"/>
            <person name="Keeley SD"/>
            <person name="Tatsumi K"/>
            <person name="Tanaka K"/>
            <person name="Motone F"/>
            <person name="Kageyama Y"/>
            <person name="Nozu R"/>
            <person name="Adachi N"/>
            <person name="Nishimura O"/>
            <person name="Nakagawa R"/>
            <person name="Tanegashima C"/>
            <person name="Kiyatake I"/>
            <person name="Matsumoto R"/>
            <person name="Murakumo K"/>
            <person name="Nishida K"/>
            <person name="Terakita A"/>
            <person name="Kuratani S"/>
            <person name="Sato K"/>
            <person name="Hyodo S Kuraku.S."/>
        </authorList>
    </citation>
    <scope>NUCLEOTIDE SEQUENCE [LARGE SCALE GENOMIC DNA]</scope>
</reference>
<keyword evidence="2" id="KW-1185">Reference proteome</keyword>
<protein>
    <submittedName>
        <fullName evidence="1">Uncharacterized protein</fullName>
    </submittedName>
</protein>
<proteinExistence type="predicted"/>
<dbReference type="Proteomes" id="UP000288216">
    <property type="component" value="Unassembled WGS sequence"/>
</dbReference>
<gene>
    <name evidence="1" type="ORF">scyTo_0019685</name>
</gene>
<accession>A0A401PP31</accession>